<reference evidence="3" key="1">
    <citation type="journal article" date="2019" name="Int. J. Syst. Evol. Microbiol.">
        <title>The Global Catalogue of Microorganisms (GCM) 10K type strain sequencing project: providing services to taxonomists for standard genome sequencing and annotation.</title>
        <authorList>
            <consortium name="The Broad Institute Genomics Platform"/>
            <consortium name="The Broad Institute Genome Sequencing Center for Infectious Disease"/>
            <person name="Wu L."/>
            <person name="Ma J."/>
        </authorList>
    </citation>
    <scope>NUCLEOTIDE SEQUENCE [LARGE SCALE GENOMIC DNA]</scope>
    <source>
        <strain evidence="3">CGMCC 1.12770</strain>
    </source>
</reference>
<evidence type="ECO:0000256" key="1">
    <source>
        <dbReference type="SAM" id="MobiDB-lite"/>
    </source>
</evidence>
<proteinExistence type="predicted"/>
<evidence type="ECO:0000313" key="2">
    <source>
        <dbReference type="EMBL" id="GGH45959.1"/>
    </source>
</evidence>
<dbReference type="EMBL" id="BMFU01000001">
    <property type="protein sequence ID" value="GGH45959.1"/>
    <property type="molecule type" value="Genomic_DNA"/>
</dbReference>
<name>A0ABQ1Z304_9BACL</name>
<evidence type="ECO:0000313" key="3">
    <source>
        <dbReference type="Proteomes" id="UP000652153"/>
    </source>
</evidence>
<gene>
    <name evidence="2" type="ORF">GCM10008014_08320</name>
</gene>
<dbReference type="RefSeq" id="WP_188591331.1">
    <property type="nucleotide sequence ID" value="NZ_BMFU01000001.1"/>
</dbReference>
<evidence type="ECO:0008006" key="4">
    <source>
        <dbReference type="Google" id="ProtNLM"/>
    </source>
</evidence>
<sequence>MDKEQTLDKLAGEMQKQYQDGLSYKRRMRFLDKWPEYERFKAGDQWPAATQRTKHLPRPVFNVIKMIETHKVATVMSEQIKMVYSAQEIVEDNQMDVDVGELFSRYSEATWERIKQDELNEEALDTAANTGTCVMHYYWDNDMKGGKRFAWIGEMEGEVIDPINVFFGNPQQRNVQKQPYIIISSRDMVDNVKAYAKANGVSTAMRAQIKPDKETTDQGYDMAKVELNDTSKVTVLTRYWKGKDKDGKPAIMFAKTCCGITLKKPTATGLSRYPLAVMQWERRKKSIFGIGDTEGLIPNQKAVNMLVAMQILSVQLTGWPKMVYKSQAIDPSKVTNAPGEMIEDRLAPGQGDGVKYLNPGTISSSAANLVEAILGYTRQMTGADEAATGSAPSAQLNATAIMLLQKAAAIPIESIKRRFYRFIEDIGRIWEDFWKVKYNLPRQVILKDDDGEEYAEMFNGSQYKDMELNLKIDVGPSSTYSESLVLSSLNDALNRGNITYEQFLKYAPRNVVPFRDRLMKEMEEKKGIVGIIEQMVATMQPQEQEAFASLKPDQQLVIVQQLMMQQQGMQQSPPMKTELPPPMAPQAMGI</sequence>
<feature type="region of interest" description="Disordered" evidence="1">
    <location>
        <begin position="570"/>
        <end position="590"/>
    </location>
</feature>
<keyword evidence="3" id="KW-1185">Reference proteome</keyword>
<dbReference type="Proteomes" id="UP000652153">
    <property type="component" value="Unassembled WGS sequence"/>
</dbReference>
<organism evidence="2 3">
    <name type="scientific">Paenibacillus silvae</name>
    <dbReference type="NCBI Taxonomy" id="1325358"/>
    <lineage>
        <taxon>Bacteria</taxon>
        <taxon>Bacillati</taxon>
        <taxon>Bacillota</taxon>
        <taxon>Bacilli</taxon>
        <taxon>Bacillales</taxon>
        <taxon>Paenibacillaceae</taxon>
        <taxon>Paenibacillus</taxon>
    </lineage>
</organism>
<protein>
    <recommendedName>
        <fullName evidence="4">Phage portal protein</fullName>
    </recommendedName>
</protein>
<comment type="caution">
    <text evidence="2">The sequence shown here is derived from an EMBL/GenBank/DDBJ whole genome shotgun (WGS) entry which is preliminary data.</text>
</comment>
<accession>A0ABQ1Z304</accession>